<keyword evidence="5" id="KW-0472">Membrane</keyword>
<dbReference type="Gene3D" id="3.30.700.10">
    <property type="entry name" value="Glycoprotein, Type 4 Pilin"/>
    <property type="match status" value="1"/>
</dbReference>
<dbReference type="InterPro" id="IPR045584">
    <property type="entry name" value="Pilin-like"/>
</dbReference>
<dbReference type="PANTHER" id="PTHR30093">
    <property type="entry name" value="GENERAL SECRETION PATHWAY PROTEIN G"/>
    <property type="match status" value="1"/>
</dbReference>
<proteinExistence type="predicted"/>
<reference evidence="6" key="1">
    <citation type="journal article" date="2020" name="J. ISSAAS">
        <title>Lactobacilli and other gastrointestinal microbiota of Peromyscus leucopus, reservoir host for agents of Lyme disease and other zoonoses in North America.</title>
        <authorList>
            <person name="Milovic A."/>
            <person name="Bassam K."/>
            <person name="Shao H."/>
            <person name="Chatzistamou I."/>
            <person name="Tufts D.M."/>
            <person name="Diuk-Wasser M."/>
            <person name="Barbour A.G."/>
        </authorList>
    </citation>
    <scope>NUCLEOTIDE SEQUENCE</scope>
    <source>
        <strain evidence="6">LL30</strain>
    </source>
</reference>
<dbReference type="SUPFAM" id="SSF54523">
    <property type="entry name" value="Pili subunits"/>
    <property type="match status" value="1"/>
</dbReference>
<dbReference type="AlphaFoldDB" id="A0A650EMN4"/>
<evidence type="ECO:0000256" key="5">
    <source>
        <dbReference type="ARBA" id="ARBA00023136"/>
    </source>
</evidence>
<evidence type="ECO:0008006" key="7">
    <source>
        <dbReference type="Google" id="ProtNLM"/>
    </source>
</evidence>
<dbReference type="PROSITE" id="PS00409">
    <property type="entry name" value="PROKAR_NTER_METHYL"/>
    <property type="match status" value="1"/>
</dbReference>
<dbReference type="NCBIfam" id="TIGR02532">
    <property type="entry name" value="IV_pilin_GFxxxE"/>
    <property type="match status" value="1"/>
</dbReference>
<evidence type="ECO:0000256" key="4">
    <source>
        <dbReference type="ARBA" id="ARBA00022989"/>
    </source>
</evidence>
<keyword evidence="2" id="KW-0488">Methylation</keyword>
<evidence type="ECO:0000256" key="2">
    <source>
        <dbReference type="ARBA" id="ARBA00022481"/>
    </source>
</evidence>
<evidence type="ECO:0000256" key="1">
    <source>
        <dbReference type="ARBA" id="ARBA00004167"/>
    </source>
</evidence>
<keyword evidence="4" id="KW-1133">Transmembrane helix</keyword>
<protein>
    <recommendedName>
        <fullName evidence="7">PilE-like protein</fullName>
    </recommendedName>
</protein>
<dbReference type="EMBL" id="MN577571">
    <property type="protein sequence ID" value="QGT50702.1"/>
    <property type="molecule type" value="Genomic_DNA"/>
</dbReference>
<dbReference type="PANTHER" id="PTHR30093:SF44">
    <property type="entry name" value="TYPE II SECRETION SYSTEM CORE PROTEIN G"/>
    <property type="match status" value="1"/>
</dbReference>
<evidence type="ECO:0000313" key="6">
    <source>
        <dbReference type="EMBL" id="QGT50702.1"/>
    </source>
</evidence>
<keyword evidence="3" id="KW-0812">Transmembrane</keyword>
<sequence length="174" mass="18614">MKGFTLIELLVVVLIIGILSSVALPQYTQAVEKARASEAWTLMKNINDAQAIRNMEAGTSGEVYPFDELSIEVPANSKNFCYAVQTSGGTSYRVGNCGSSGAYGNWSYTNYPAAAWRVQNGSVLYVLGMKDGKRTCWAYGGTSSSAMKICKSLTSGKTGDHCVSGGRSSDCFIE</sequence>
<comment type="subcellular location">
    <subcellularLocation>
        <location evidence="1">Membrane</location>
        <topology evidence="1">Single-pass membrane protein</topology>
    </subcellularLocation>
</comment>
<dbReference type="InterPro" id="IPR012902">
    <property type="entry name" value="N_methyl_site"/>
</dbReference>
<accession>A0A650EMN4</accession>
<dbReference type="Pfam" id="PF07963">
    <property type="entry name" value="N_methyl"/>
    <property type="match status" value="1"/>
</dbReference>
<gene>
    <name evidence="6" type="ORF">Elusimicrob1349_1720</name>
</gene>
<dbReference type="GO" id="GO:0016020">
    <property type="term" value="C:membrane"/>
    <property type="evidence" value="ECO:0007669"/>
    <property type="project" value="UniProtKB-SubCell"/>
</dbReference>
<name>A0A650EMN4_9BACT</name>
<evidence type="ECO:0000256" key="3">
    <source>
        <dbReference type="ARBA" id="ARBA00022692"/>
    </source>
</evidence>
<organism evidence="6">
    <name type="scientific">uncultured Elusimicrobia bacterium</name>
    <dbReference type="NCBI Taxonomy" id="699876"/>
    <lineage>
        <taxon>Bacteria</taxon>
        <taxon>Pseudomonadati</taxon>
        <taxon>Elusimicrobiota</taxon>
        <taxon>Elusimicrobia</taxon>
        <taxon>environmental samples</taxon>
    </lineage>
</organism>